<evidence type="ECO:0000313" key="2">
    <source>
        <dbReference type="Proteomes" id="UP000237271"/>
    </source>
</evidence>
<accession>A0A2P4X3K4</accession>
<dbReference type="OrthoDB" id="104567at2759"/>
<keyword evidence="2" id="KW-1185">Reference proteome</keyword>
<dbReference type="Proteomes" id="UP000237271">
    <property type="component" value="Unassembled WGS sequence"/>
</dbReference>
<reference evidence="1 2" key="1">
    <citation type="journal article" date="2017" name="Genome Biol. Evol.">
        <title>Phytophthora megakarya and P. palmivora, closely related causal agents of cacao black pod rot, underwent increases in genome sizes and gene numbers by different mechanisms.</title>
        <authorList>
            <person name="Ali S.S."/>
            <person name="Shao J."/>
            <person name="Lary D.J."/>
            <person name="Kronmiller B."/>
            <person name="Shen D."/>
            <person name="Strem M.D."/>
            <person name="Amoako-Attah I."/>
            <person name="Akrofi A.Y."/>
            <person name="Begoude B.A."/>
            <person name="Ten Hoopen G.M."/>
            <person name="Coulibaly K."/>
            <person name="Kebe B.I."/>
            <person name="Melnick R.L."/>
            <person name="Guiltinan M.J."/>
            <person name="Tyler B.M."/>
            <person name="Meinhardt L.W."/>
            <person name="Bailey B.A."/>
        </authorList>
    </citation>
    <scope>NUCLEOTIDE SEQUENCE [LARGE SCALE GENOMIC DNA]</scope>
    <source>
        <strain evidence="2">sbr112.9</strain>
    </source>
</reference>
<proteinExistence type="predicted"/>
<dbReference type="AlphaFoldDB" id="A0A2P4X3K4"/>
<dbReference type="EMBL" id="NCKW01016931">
    <property type="protein sequence ID" value="POM60137.1"/>
    <property type="molecule type" value="Genomic_DNA"/>
</dbReference>
<organism evidence="1 2">
    <name type="scientific">Phytophthora palmivora</name>
    <dbReference type="NCBI Taxonomy" id="4796"/>
    <lineage>
        <taxon>Eukaryota</taxon>
        <taxon>Sar</taxon>
        <taxon>Stramenopiles</taxon>
        <taxon>Oomycota</taxon>
        <taxon>Peronosporomycetes</taxon>
        <taxon>Peronosporales</taxon>
        <taxon>Peronosporaceae</taxon>
        <taxon>Phytophthora</taxon>
    </lineage>
</organism>
<sequence length="68" mass="7778">MALYSHLVIGKLLLRWDGPFHVVDAISHSFIVRLLLTNAIHEVNGPRLKYYNDPNLEVTEELAEHIAN</sequence>
<comment type="caution">
    <text evidence="1">The sequence shown here is derived from an EMBL/GenBank/DDBJ whole genome shotgun (WGS) entry which is preliminary data.</text>
</comment>
<evidence type="ECO:0000313" key="1">
    <source>
        <dbReference type="EMBL" id="POM60137.1"/>
    </source>
</evidence>
<name>A0A2P4X3K4_9STRA</name>
<gene>
    <name evidence="1" type="ORF">PHPALM_31041</name>
</gene>
<protein>
    <submittedName>
        <fullName evidence="1">Uncharacterized protein</fullName>
    </submittedName>
</protein>